<organism evidence="2 3">
    <name type="scientific">Iphiclides podalirius</name>
    <name type="common">scarce swallowtail</name>
    <dbReference type="NCBI Taxonomy" id="110791"/>
    <lineage>
        <taxon>Eukaryota</taxon>
        <taxon>Metazoa</taxon>
        <taxon>Ecdysozoa</taxon>
        <taxon>Arthropoda</taxon>
        <taxon>Hexapoda</taxon>
        <taxon>Insecta</taxon>
        <taxon>Pterygota</taxon>
        <taxon>Neoptera</taxon>
        <taxon>Endopterygota</taxon>
        <taxon>Lepidoptera</taxon>
        <taxon>Glossata</taxon>
        <taxon>Ditrysia</taxon>
        <taxon>Papilionoidea</taxon>
        <taxon>Papilionidae</taxon>
        <taxon>Papilioninae</taxon>
        <taxon>Iphiclides</taxon>
    </lineage>
</organism>
<proteinExistence type="predicted"/>
<feature type="non-terminal residue" evidence="2">
    <location>
        <position position="1"/>
    </location>
</feature>
<evidence type="ECO:0000256" key="1">
    <source>
        <dbReference type="SAM" id="MobiDB-lite"/>
    </source>
</evidence>
<dbReference type="EMBL" id="OW152823">
    <property type="protein sequence ID" value="CAH2039701.1"/>
    <property type="molecule type" value="Genomic_DNA"/>
</dbReference>
<evidence type="ECO:0000313" key="3">
    <source>
        <dbReference type="Proteomes" id="UP000837857"/>
    </source>
</evidence>
<keyword evidence="3" id="KW-1185">Reference proteome</keyword>
<protein>
    <submittedName>
        <fullName evidence="2">Uncharacterized protein</fullName>
    </submittedName>
</protein>
<name>A0ABN8HTD9_9NEOP</name>
<gene>
    <name evidence="2" type="ORF">IPOD504_LOCUS1904</name>
</gene>
<evidence type="ECO:0000313" key="2">
    <source>
        <dbReference type="EMBL" id="CAH2039701.1"/>
    </source>
</evidence>
<dbReference type="Proteomes" id="UP000837857">
    <property type="component" value="Chromosome 11"/>
</dbReference>
<reference evidence="2" key="1">
    <citation type="submission" date="2022-03" db="EMBL/GenBank/DDBJ databases">
        <authorList>
            <person name="Martin H S."/>
        </authorList>
    </citation>
    <scope>NUCLEOTIDE SEQUENCE</scope>
</reference>
<feature type="region of interest" description="Disordered" evidence="1">
    <location>
        <begin position="40"/>
        <end position="73"/>
    </location>
</feature>
<sequence length="73" mass="8114">MPPVHNCFELVVGEARHDQPTNQTGTPEHATRAVPRFRLAGPFARPPQVRRIGKGPQGQQWLIKPNKKRAVAA</sequence>
<accession>A0ABN8HTD9</accession>